<sequence length="254" mass="27429">MGVRPGPDQGNRPAKPTTTHPDSVDSLLHRIRRTRLDPTLPTSRPRLPPMPFIRRHQQRRDLLLPLVDETAAHTTPFLEAVGSGNLPRVLQYLYPRGASDFLQTQRLWANTDTEPKFEELSSDGLTLTARSDNGTACDDHPPAMQDDEIKADDAAMAASPPPSSPPRPPSPPVSALPVRISPNVCDQSRRTALHIAASKGHVAIMLLLLRAGANVNAKDVLGNTPLHIAVISNHINCVLALLQAGAEIEPSTAS</sequence>
<evidence type="ECO:0000256" key="4">
    <source>
        <dbReference type="SAM" id="MobiDB-lite"/>
    </source>
</evidence>
<evidence type="ECO:0000256" key="2">
    <source>
        <dbReference type="ARBA" id="ARBA00023043"/>
    </source>
</evidence>
<dbReference type="Pfam" id="PF12796">
    <property type="entry name" value="Ank_2"/>
    <property type="match status" value="1"/>
</dbReference>
<feature type="non-terminal residue" evidence="5">
    <location>
        <position position="254"/>
    </location>
</feature>
<dbReference type="PANTHER" id="PTHR24171:SF8">
    <property type="entry name" value="BRCA1-ASSOCIATED RING DOMAIN PROTEIN 1"/>
    <property type="match status" value="1"/>
</dbReference>
<dbReference type="AlphaFoldDB" id="A0A9W8AUB4"/>
<dbReference type="SUPFAM" id="SSF48403">
    <property type="entry name" value="Ankyrin repeat"/>
    <property type="match status" value="1"/>
</dbReference>
<evidence type="ECO:0000256" key="1">
    <source>
        <dbReference type="ARBA" id="ARBA00022737"/>
    </source>
</evidence>
<dbReference type="InterPro" id="IPR002110">
    <property type="entry name" value="Ankyrin_rpt"/>
</dbReference>
<reference evidence="5" key="1">
    <citation type="submission" date="2022-07" db="EMBL/GenBank/DDBJ databases">
        <title>Phylogenomic reconstructions and comparative analyses of Kickxellomycotina fungi.</title>
        <authorList>
            <person name="Reynolds N.K."/>
            <person name="Stajich J.E."/>
            <person name="Barry K."/>
            <person name="Grigoriev I.V."/>
            <person name="Crous P."/>
            <person name="Smith M.E."/>
        </authorList>
    </citation>
    <scope>NUCLEOTIDE SEQUENCE</scope>
    <source>
        <strain evidence="5">RSA 567</strain>
    </source>
</reference>
<accession>A0A9W8AUB4</accession>
<feature type="region of interest" description="Disordered" evidence="4">
    <location>
        <begin position="154"/>
        <end position="178"/>
    </location>
</feature>
<proteinExistence type="predicted"/>
<dbReference type="OrthoDB" id="341259at2759"/>
<keyword evidence="1" id="KW-0677">Repeat</keyword>
<dbReference type="PANTHER" id="PTHR24171">
    <property type="entry name" value="ANKYRIN REPEAT DOMAIN-CONTAINING PROTEIN 39-RELATED"/>
    <property type="match status" value="1"/>
</dbReference>
<comment type="caution">
    <text evidence="5">The sequence shown here is derived from an EMBL/GenBank/DDBJ whole genome shotgun (WGS) entry which is preliminary data.</text>
</comment>
<evidence type="ECO:0000313" key="5">
    <source>
        <dbReference type="EMBL" id="KAJ1967617.1"/>
    </source>
</evidence>
<feature type="region of interest" description="Disordered" evidence="4">
    <location>
        <begin position="127"/>
        <end position="146"/>
    </location>
</feature>
<dbReference type="GO" id="GO:0004842">
    <property type="term" value="F:ubiquitin-protein transferase activity"/>
    <property type="evidence" value="ECO:0007669"/>
    <property type="project" value="TreeGrafter"/>
</dbReference>
<dbReference type="SMART" id="SM00248">
    <property type="entry name" value="ANK"/>
    <property type="match status" value="2"/>
</dbReference>
<keyword evidence="6" id="KW-1185">Reference proteome</keyword>
<feature type="repeat" description="ANK" evidence="3">
    <location>
        <begin position="188"/>
        <end position="220"/>
    </location>
</feature>
<protein>
    <recommendedName>
        <fullName evidence="7">Ankyrin repeat-containing domain protein</fullName>
    </recommendedName>
</protein>
<keyword evidence="2 3" id="KW-0040">ANK repeat</keyword>
<name>A0A9W8AUB4_9FUNG</name>
<dbReference type="EMBL" id="JANBQB010002305">
    <property type="protein sequence ID" value="KAJ1967617.1"/>
    <property type="molecule type" value="Genomic_DNA"/>
</dbReference>
<feature type="region of interest" description="Disordered" evidence="4">
    <location>
        <begin position="1"/>
        <end position="27"/>
    </location>
</feature>
<evidence type="ECO:0000313" key="6">
    <source>
        <dbReference type="Proteomes" id="UP001151582"/>
    </source>
</evidence>
<dbReference type="GO" id="GO:0085020">
    <property type="term" value="P:protein K6-linked ubiquitination"/>
    <property type="evidence" value="ECO:0007669"/>
    <property type="project" value="TreeGrafter"/>
</dbReference>
<organism evidence="5 6">
    <name type="scientific">Dimargaris verticillata</name>
    <dbReference type="NCBI Taxonomy" id="2761393"/>
    <lineage>
        <taxon>Eukaryota</taxon>
        <taxon>Fungi</taxon>
        <taxon>Fungi incertae sedis</taxon>
        <taxon>Zoopagomycota</taxon>
        <taxon>Kickxellomycotina</taxon>
        <taxon>Dimargaritomycetes</taxon>
        <taxon>Dimargaritales</taxon>
        <taxon>Dimargaritaceae</taxon>
        <taxon>Dimargaris</taxon>
    </lineage>
</organism>
<evidence type="ECO:0000256" key="3">
    <source>
        <dbReference type="PROSITE-ProRule" id="PRU00023"/>
    </source>
</evidence>
<gene>
    <name evidence="5" type="ORF">H4R34_006374</name>
</gene>
<dbReference type="Proteomes" id="UP001151582">
    <property type="component" value="Unassembled WGS sequence"/>
</dbReference>
<feature type="compositionally biased region" description="Basic and acidic residues" evidence="4">
    <location>
        <begin position="137"/>
        <end position="146"/>
    </location>
</feature>
<feature type="compositionally biased region" description="Pro residues" evidence="4">
    <location>
        <begin position="159"/>
        <end position="174"/>
    </location>
</feature>
<dbReference type="Gene3D" id="1.25.40.20">
    <property type="entry name" value="Ankyrin repeat-containing domain"/>
    <property type="match status" value="1"/>
</dbReference>
<dbReference type="InterPro" id="IPR036770">
    <property type="entry name" value="Ankyrin_rpt-contain_sf"/>
</dbReference>
<dbReference type="PROSITE" id="PS50297">
    <property type="entry name" value="ANK_REP_REGION"/>
    <property type="match status" value="2"/>
</dbReference>
<dbReference type="PROSITE" id="PS50088">
    <property type="entry name" value="ANK_REPEAT"/>
    <property type="match status" value="2"/>
</dbReference>
<feature type="repeat" description="ANK" evidence="3">
    <location>
        <begin position="221"/>
        <end position="253"/>
    </location>
</feature>
<evidence type="ECO:0008006" key="7">
    <source>
        <dbReference type="Google" id="ProtNLM"/>
    </source>
</evidence>